<proteinExistence type="predicted"/>
<dbReference type="Proteomes" id="UP001556631">
    <property type="component" value="Unassembled WGS sequence"/>
</dbReference>
<dbReference type="InterPro" id="IPR036188">
    <property type="entry name" value="FAD/NAD-bd_sf"/>
</dbReference>
<dbReference type="PANTHER" id="PTHR10668">
    <property type="entry name" value="PHYTOENE DEHYDROGENASE"/>
    <property type="match status" value="1"/>
</dbReference>
<comment type="caution">
    <text evidence="1">The sequence shown here is derived from an EMBL/GenBank/DDBJ whole genome shotgun (WGS) entry which is preliminary data.</text>
</comment>
<dbReference type="RefSeq" id="WP_367991911.1">
    <property type="nucleotide sequence ID" value="NZ_JBFPJR010000006.1"/>
</dbReference>
<dbReference type="Pfam" id="PF13450">
    <property type="entry name" value="NAD_binding_8"/>
    <property type="match status" value="1"/>
</dbReference>
<evidence type="ECO:0000313" key="1">
    <source>
        <dbReference type="EMBL" id="MEX0426974.1"/>
    </source>
</evidence>
<protein>
    <submittedName>
        <fullName evidence="1">Phytoene desaturase family protein</fullName>
    </submittedName>
</protein>
<accession>A0ABV3SZA2</accession>
<dbReference type="EMBL" id="JBFPJR010000006">
    <property type="protein sequence ID" value="MEX0426974.1"/>
    <property type="molecule type" value="Genomic_DNA"/>
</dbReference>
<organism evidence="1 2">
    <name type="scientific">Nocardioides eburneus</name>
    <dbReference type="NCBI Taxonomy" id="3231482"/>
    <lineage>
        <taxon>Bacteria</taxon>
        <taxon>Bacillati</taxon>
        <taxon>Actinomycetota</taxon>
        <taxon>Actinomycetes</taxon>
        <taxon>Propionibacteriales</taxon>
        <taxon>Nocardioidaceae</taxon>
        <taxon>Nocardioides</taxon>
    </lineage>
</organism>
<keyword evidence="2" id="KW-1185">Reference proteome</keyword>
<name>A0ABV3SZA2_9ACTN</name>
<sequence>MAQLDVIVVGAGPNGLTAAAVMARAGLSVRVYEAADSVGGGARTRELTEPGFRHDPCSAVHPLAIGSPVLQRLDLERHGLQWLQPEIAMAHPFPDGTAGVLARSVQETAASLGPDARAYERLMGPFEGRWGDLAGDLLRPPWAAWPEHPLQLARFGLRAAVPAALLDRVFHAEKAPALLAGMTAHSMAPLTAPTGTAIALVFAMAAHSSGWPVPRGGSQAIVDALAADLVEHGGEIVLDHPVPRLGELPAARAYLLDVSPTALARIAGSRLPDRFRYRLARYRYGPGVYKIDYALDEPVPWTARECRRAGTVHLAPGFAEITSALSAVQAGRTPDPPFLITAQPSVVDPTRAPAGAHTFWVYAHVPNGYSGDLTEAVERQVERFAPGFRDIVRARHVSRPADLEADNANYVGGDIACGSAAGLGLVARPGLRWTPYATPDPAVYLCSAATPPGPGVHGMCGYHAARIALARRFGVRLPIDPARDHALA</sequence>
<gene>
    <name evidence="1" type="ORF">AB3X52_05020</name>
</gene>
<reference evidence="1 2" key="1">
    <citation type="submission" date="2024-07" db="EMBL/GenBank/DDBJ databases">
        <authorList>
            <person name="Lee S."/>
            <person name="Kang M."/>
        </authorList>
    </citation>
    <scope>NUCLEOTIDE SEQUENCE [LARGE SCALE GENOMIC DNA]</scope>
    <source>
        <strain evidence="1 2">DS6</strain>
    </source>
</reference>
<dbReference type="PANTHER" id="PTHR10668:SF105">
    <property type="entry name" value="DEHYDROGENASE-RELATED"/>
    <property type="match status" value="1"/>
</dbReference>
<dbReference type="PRINTS" id="PR00419">
    <property type="entry name" value="ADXRDTASE"/>
</dbReference>
<dbReference type="SUPFAM" id="SSF51905">
    <property type="entry name" value="FAD/NAD(P)-binding domain"/>
    <property type="match status" value="1"/>
</dbReference>
<dbReference type="Gene3D" id="3.50.50.60">
    <property type="entry name" value="FAD/NAD(P)-binding domain"/>
    <property type="match status" value="2"/>
</dbReference>
<evidence type="ECO:0000313" key="2">
    <source>
        <dbReference type="Proteomes" id="UP001556631"/>
    </source>
</evidence>